<keyword evidence="1" id="KW-0675">Receptor</keyword>
<reference evidence="1 2" key="1">
    <citation type="submission" date="2017-05" db="EMBL/GenBank/DDBJ databases">
        <authorList>
            <person name="Song R."/>
            <person name="Chenine A.L."/>
            <person name="Ruprecht R.M."/>
        </authorList>
    </citation>
    <scope>NUCLEOTIDE SEQUENCE [LARGE SCALE GENOMIC DNA]</scope>
    <source>
        <strain evidence="1 2">CECT 8663</strain>
    </source>
</reference>
<dbReference type="RefSeq" id="WP_097803558.1">
    <property type="nucleotide sequence ID" value="NZ_FXYH01000003.1"/>
</dbReference>
<dbReference type="EMBL" id="FXYH01000003">
    <property type="protein sequence ID" value="SMX37317.1"/>
    <property type="molecule type" value="Genomic_DNA"/>
</dbReference>
<dbReference type="InterPro" id="IPR035965">
    <property type="entry name" value="PAS-like_dom_sf"/>
</dbReference>
<sequence>MTELNPQFTAEAKATSSEALFQVSELFYSRTDDRGVIQSGNNIFQRVSGFEWDELLGAPHKIVRNPDMPKGLFEFMWGQLKAGHTVGAYVKNRRKDGRFYWVFALVSKTSDGYISTRMKPSSELLKTITGIYQEMLAEEHKGMSPKASAEFMHKKLIGLGYMNYSAFQATAIAAEYEARSRNLGRPLDQLQKRFTDMSRAIEQVQTETTEMTEAFKAIRTVPMNMRIIASRLENAGGPISAISVNYSQMLEEMSAWVSTFVDGEACVFARIREAILQGQFLGFAMALEQEMIELFKSQGGTYPENIDLDEEAKNLDSMRAKYLDQTGDALSSVENEAKRFGRSVLDMKRYVTGLSSTRMMCKIESASLSNSGTALSGIVDQLDACQNEIEQRLARIVELNSVIQGNTSMLRSLI</sequence>
<evidence type="ECO:0000313" key="2">
    <source>
        <dbReference type="Proteomes" id="UP000220836"/>
    </source>
</evidence>
<dbReference type="AlphaFoldDB" id="A0A238K4D2"/>
<dbReference type="Gene3D" id="3.30.450.20">
    <property type="entry name" value="PAS domain"/>
    <property type="match status" value="1"/>
</dbReference>
<dbReference type="InterPro" id="IPR000014">
    <property type="entry name" value="PAS"/>
</dbReference>
<dbReference type="NCBIfam" id="TIGR00229">
    <property type="entry name" value="sensory_box"/>
    <property type="match status" value="1"/>
</dbReference>
<dbReference type="OrthoDB" id="266313at2"/>
<keyword evidence="2" id="KW-1185">Reference proteome</keyword>
<dbReference type="SUPFAM" id="SSF55785">
    <property type="entry name" value="PYP-like sensor domain (PAS domain)"/>
    <property type="match status" value="1"/>
</dbReference>
<gene>
    <name evidence="1" type="primary">aer_1</name>
    <name evidence="1" type="ORF">PEV8663_01025</name>
</gene>
<organism evidence="1 2">
    <name type="scientific">Pelagimonas varians</name>
    <dbReference type="NCBI Taxonomy" id="696760"/>
    <lineage>
        <taxon>Bacteria</taxon>
        <taxon>Pseudomonadati</taxon>
        <taxon>Pseudomonadota</taxon>
        <taxon>Alphaproteobacteria</taxon>
        <taxon>Rhodobacterales</taxon>
        <taxon>Roseobacteraceae</taxon>
        <taxon>Pelagimonas</taxon>
    </lineage>
</organism>
<name>A0A238K4D2_9RHOB</name>
<accession>A0A238K4D2</accession>
<protein>
    <submittedName>
        <fullName evidence="1">Aerotaxis receptor</fullName>
    </submittedName>
</protein>
<evidence type="ECO:0000313" key="1">
    <source>
        <dbReference type="EMBL" id="SMX37317.1"/>
    </source>
</evidence>
<proteinExistence type="predicted"/>
<dbReference type="Proteomes" id="UP000220836">
    <property type="component" value="Unassembled WGS sequence"/>
</dbReference>